<dbReference type="Proteomes" id="UP001321473">
    <property type="component" value="Unassembled WGS sequence"/>
</dbReference>
<name>A0AAQ4F0X5_AMBAM</name>
<keyword evidence="3" id="KW-0964">Secreted</keyword>
<dbReference type="AlphaFoldDB" id="A0AAQ4F0X5"/>
<reference evidence="6 7" key="1">
    <citation type="journal article" date="2023" name="Arcadia Sci">
        <title>De novo assembly of a long-read Amblyomma americanum tick genome.</title>
        <authorList>
            <person name="Chou S."/>
            <person name="Poskanzer K.E."/>
            <person name="Rollins M."/>
            <person name="Thuy-Boun P.S."/>
        </authorList>
    </citation>
    <scope>NUCLEOTIDE SEQUENCE [LARGE SCALE GENOMIC DNA]</scope>
    <source>
        <strain evidence="6">F_SG_1</strain>
        <tissue evidence="6">Salivary glands</tissue>
    </source>
</reference>
<dbReference type="InterPro" id="IPR000734">
    <property type="entry name" value="TAG_lipase"/>
</dbReference>
<dbReference type="EMBL" id="JARKHS020008634">
    <property type="protein sequence ID" value="KAK8780591.1"/>
    <property type="molecule type" value="Genomic_DNA"/>
</dbReference>
<organism evidence="6 7">
    <name type="scientific">Amblyomma americanum</name>
    <name type="common">Lone star tick</name>
    <dbReference type="NCBI Taxonomy" id="6943"/>
    <lineage>
        <taxon>Eukaryota</taxon>
        <taxon>Metazoa</taxon>
        <taxon>Ecdysozoa</taxon>
        <taxon>Arthropoda</taxon>
        <taxon>Chelicerata</taxon>
        <taxon>Arachnida</taxon>
        <taxon>Acari</taxon>
        <taxon>Parasitiformes</taxon>
        <taxon>Ixodida</taxon>
        <taxon>Ixodoidea</taxon>
        <taxon>Ixodidae</taxon>
        <taxon>Amblyomminae</taxon>
        <taxon>Amblyomma</taxon>
    </lineage>
</organism>
<evidence type="ECO:0000313" key="7">
    <source>
        <dbReference type="Proteomes" id="UP001321473"/>
    </source>
</evidence>
<dbReference type="SUPFAM" id="SSF53474">
    <property type="entry name" value="alpha/beta-Hydrolases"/>
    <property type="match status" value="1"/>
</dbReference>
<evidence type="ECO:0000256" key="2">
    <source>
        <dbReference type="ARBA" id="ARBA00010701"/>
    </source>
</evidence>
<proteinExistence type="inferred from homology"/>
<gene>
    <name evidence="6" type="ORF">V5799_018066</name>
</gene>
<protein>
    <recommendedName>
        <fullName evidence="5">Lipase domain-containing protein</fullName>
    </recommendedName>
</protein>
<dbReference type="InterPro" id="IPR029058">
    <property type="entry name" value="AB_hydrolase_fold"/>
</dbReference>
<evidence type="ECO:0000259" key="5">
    <source>
        <dbReference type="Pfam" id="PF00151"/>
    </source>
</evidence>
<evidence type="ECO:0000256" key="3">
    <source>
        <dbReference type="ARBA" id="ARBA00022525"/>
    </source>
</evidence>
<dbReference type="PANTHER" id="PTHR11610:SF173">
    <property type="entry name" value="LIPASE DOMAIN-CONTAINING PROTEIN-RELATED"/>
    <property type="match status" value="1"/>
</dbReference>
<feature type="domain" description="Lipase" evidence="5">
    <location>
        <begin position="27"/>
        <end position="167"/>
    </location>
</feature>
<evidence type="ECO:0000256" key="4">
    <source>
        <dbReference type="RuleBase" id="RU004262"/>
    </source>
</evidence>
<comment type="subcellular location">
    <subcellularLocation>
        <location evidence="1">Secreted</location>
    </subcellularLocation>
</comment>
<comment type="similarity">
    <text evidence="2 4">Belongs to the AB hydrolase superfamily. Lipase family.</text>
</comment>
<accession>A0AAQ4F0X5</accession>
<evidence type="ECO:0000313" key="6">
    <source>
        <dbReference type="EMBL" id="KAK8780591.1"/>
    </source>
</evidence>
<dbReference type="GO" id="GO:0016042">
    <property type="term" value="P:lipid catabolic process"/>
    <property type="evidence" value="ECO:0007669"/>
    <property type="project" value="TreeGrafter"/>
</dbReference>
<evidence type="ECO:0000256" key="1">
    <source>
        <dbReference type="ARBA" id="ARBA00004613"/>
    </source>
</evidence>
<sequence length="189" mass="20457">MKRNRGCRNKHPVALNAACLFGDSGPALDPAGPLFEGTNVTVSRGDADFVDVIHTNMGHLDGFQFGLAAPVGDVDFFPNGGSLQPGCFRIGCSHRRAHALMIESITNHGCVFVSRQVTGHGSGHKNVINSRSLREDDVKARGAMGYDSVRAKGRGIQYLETRSEPPFCTNAFFAIETFEVEEMTETLVT</sequence>
<comment type="caution">
    <text evidence="6">The sequence shown here is derived from an EMBL/GenBank/DDBJ whole genome shotgun (WGS) entry which is preliminary data.</text>
</comment>
<dbReference type="GO" id="GO:0016298">
    <property type="term" value="F:lipase activity"/>
    <property type="evidence" value="ECO:0007669"/>
    <property type="project" value="InterPro"/>
</dbReference>
<keyword evidence="7" id="KW-1185">Reference proteome</keyword>
<dbReference type="GO" id="GO:0005615">
    <property type="term" value="C:extracellular space"/>
    <property type="evidence" value="ECO:0007669"/>
    <property type="project" value="TreeGrafter"/>
</dbReference>
<dbReference type="InterPro" id="IPR013818">
    <property type="entry name" value="Lipase"/>
</dbReference>
<dbReference type="PANTHER" id="PTHR11610">
    <property type="entry name" value="LIPASE"/>
    <property type="match status" value="1"/>
</dbReference>
<dbReference type="Gene3D" id="3.40.50.1820">
    <property type="entry name" value="alpha/beta hydrolase"/>
    <property type="match status" value="1"/>
</dbReference>
<dbReference type="Pfam" id="PF00151">
    <property type="entry name" value="Lipase"/>
    <property type="match status" value="1"/>
</dbReference>